<feature type="binding site" evidence="1">
    <location>
        <position position="106"/>
    </location>
    <ligand>
        <name>L-histidine</name>
        <dbReference type="ChEBI" id="CHEBI:57595"/>
    </ligand>
</feature>
<dbReference type="InterPro" id="IPR045864">
    <property type="entry name" value="aa-tRNA-synth_II/BPL/LPL"/>
</dbReference>
<dbReference type="GO" id="GO:0005737">
    <property type="term" value="C:cytoplasm"/>
    <property type="evidence" value="ECO:0007669"/>
    <property type="project" value="InterPro"/>
</dbReference>
<evidence type="ECO:0000313" key="4">
    <source>
        <dbReference type="Proteomes" id="UP000249185"/>
    </source>
</evidence>
<keyword evidence="3" id="KW-0808">Transferase</keyword>
<proteinExistence type="predicted"/>
<accession>A0A2W5NAP8</accession>
<feature type="binding site" evidence="1">
    <location>
        <begin position="311"/>
        <end position="312"/>
    </location>
    <ligand>
        <name>L-histidine</name>
        <dbReference type="ChEBI" id="CHEBI:57595"/>
    </ligand>
</feature>
<dbReference type="GO" id="GO:0006427">
    <property type="term" value="P:histidyl-tRNA aminoacylation"/>
    <property type="evidence" value="ECO:0007669"/>
    <property type="project" value="TreeGrafter"/>
</dbReference>
<feature type="binding site" evidence="1">
    <location>
        <position position="110"/>
    </location>
    <ligand>
        <name>L-histidine</name>
        <dbReference type="ChEBI" id="CHEBI:57595"/>
    </ligand>
</feature>
<dbReference type="PANTHER" id="PTHR43707:SF1">
    <property type="entry name" value="HISTIDINE--TRNA LIGASE, MITOCHONDRIAL-RELATED"/>
    <property type="match status" value="1"/>
</dbReference>
<protein>
    <submittedName>
        <fullName evidence="3">ATP phosphoribosyltransferase regulatory subunit</fullName>
    </submittedName>
</protein>
<dbReference type="NCBIfam" id="NF008952">
    <property type="entry name" value="PRK12295.1-5"/>
    <property type="match status" value="1"/>
</dbReference>
<dbReference type="Gene3D" id="3.30.930.10">
    <property type="entry name" value="Bira Bifunctional Protein, Domain 2"/>
    <property type="match status" value="1"/>
</dbReference>
<feature type="binding site" evidence="1">
    <location>
        <begin position="65"/>
        <end position="67"/>
    </location>
    <ligand>
        <name>L-histidine</name>
        <dbReference type="ChEBI" id="CHEBI:57595"/>
    </ligand>
</feature>
<dbReference type="EMBL" id="QFPW01000004">
    <property type="protein sequence ID" value="PZQ50512.1"/>
    <property type="molecule type" value="Genomic_DNA"/>
</dbReference>
<comment type="caution">
    <text evidence="3">The sequence shown here is derived from an EMBL/GenBank/DDBJ whole genome shotgun (WGS) entry which is preliminary data.</text>
</comment>
<sequence length="369" mass="39021">MGAGLDRLRSEIARLTGLFEGAGAVFVEPEALQPAEVLLDLYGEEIRARAFTAADDRGEMMLRPDFTVPIVRLHMDAGAEPARYAYCGPVWRKQEAGSKRAREYLQAGFEVFEAGDAARTDAEVMALIARALEGAPVEFVTGDMGLILAAIDALGTSPARKAALRRHVWRPAKFHALLRRYGVEHGALTARRAPLITARADGRLAEMALAAGPEIGLRTLEDVAWRAGRLATEAATPPLSGAEVDLLEAVLAVEAPSGVALGQLRDLAADAPALRPAVDRFAARLDALGRAGIAAEALPFQASFGRTALEYYDGFVFGAEAPGRPDLPAIASGGRYDALTRVLGGGRGIPAVGAIIRPEALVALTEDAR</sequence>
<evidence type="ECO:0000259" key="2">
    <source>
        <dbReference type="Pfam" id="PF13393"/>
    </source>
</evidence>
<dbReference type="SUPFAM" id="SSF55681">
    <property type="entry name" value="Class II aaRS and biotin synthetases"/>
    <property type="match status" value="1"/>
</dbReference>
<dbReference type="Proteomes" id="UP000249185">
    <property type="component" value="Unassembled WGS sequence"/>
</dbReference>
<feature type="binding site" evidence="1">
    <location>
        <position position="92"/>
    </location>
    <ligand>
        <name>L-histidine</name>
        <dbReference type="ChEBI" id="CHEBI:57595"/>
    </ligand>
</feature>
<keyword evidence="3" id="KW-0328">Glycosyltransferase</keyword>
<dbReference type="PIRSF" id="PIRSF001549">
    <property type="entry name" value="His-tRNA_synth"/>
    <property type="match status" value="1"/>
</dbReference>
<dbReference type="GO" id="GO:0016757">
    <property type="term" value="F:glycosyltransferase activity"/>
    <property type="evidence" value="ECO:0007669"/>
    <property type="project" value="UniProtKB-KW"/>
</dbReference>
<evidence type="ECO:0000256" key="1">
    <source>
        <dbReference type="PIRSR" id="PIRSR001549-1"/>
    </source>
</evidence>
<dbReference type="InterPro" id="IPR041715">
    <property type="entry name" value="HisRS-like_core"/>
</dbReference>
<reference evidence="3 4" key="1">
    <citation type="submission" date="2017-08" db="EMBL/GenBank/DDBJ databases">
        <title>Infants hospitalized years apart are colonized by the same room-sourced microbial strains.</title>
        <authorList>
            <person name="Brooks B."/>
            <person name="Olm M.R."/>
            <person name="Firek B.A."/>
            <person name="Baker R."/>
            <person name="Thomas B.C."/>
            <person name="Morowitz M.J."/>
            <person name="Banfield J.F."/>
        </authorList>
    </citation>
    <scope>NUCLEOTIDE SEQUENCE [LARGE SCALE GENOMIC DNA]</scope>
    <source>
        <strain evidence="3">S2_005_002_R2_34</strain>
    </source>
</reference>
<dbReference type="AlphaFoldDB" id="A0A2W5NAP8"/>
<feature type="binding site" evidence="1">
    <location>
        <position position="306"/>
    </location>
    <ligand>
        <name>L-histidine</name>
        <dbReference type="ChEBI" id="CHEBI:57595"/>
    </ligand>
</feature>
<feature type="domain" description="Class II Histidinyl-tRNA synthetase (HisRS)-like catalytic core" evidence="2">
    <location>
        <begin position="12"/>
        <end position="228"/>
    </location>
</feature>
<dbReference type="GO" id="GO:0004821">
    <property type="term" value="F:histidine-tRNA ligase activity"/>
    <property type="evidence" value="ECO:0007669"/>
    <property type="project" value="TreeGrafter"/>
</dbReference>
<organism evidence="3 4">
    <name type="scientific">Rhodovulum sulfidophilum</name>
    <name type="common">Rhodobacter sulfidophilus</name>
    <dbReference type="NCBI Taxonomy" id="35806"/>
    <lineage>
        <taxon>Bacteria</taxon>
        <taxon>Pseudomonadati</taxon>
        <taxon>Pseudomonadota</taxon>
        <taxon>Alphaproteobacteria</taxon>
        <taxon>Rhodobacterales</taxon>
        <taxon>Paracoccaceae</taxon>
        <taxon>Rhodovulum</taxon>
    </lineage>
</organism>
<dbReference type="PANTHER" id="PTHR43707">
    <property type="entry name" value="HISTIDYL-TRNA SYNTHETASE"/>
    <property type="match status" value="1"/>
</dbReference>
<dbReference type="Pfam" id="PF13393">
    <property type="entry name" value="tRNA-synt_His"/>
    <property type="match status" value="2"/>
</dbReference>
<feature type="domain" description="Class II Histidinyl-tRNA synthetase (HisRS)-like catalytic core" evidence="2">
    <location>
        <begin position="236"/>
        <end position="360"/>
    </location>
</feature>
<name>A0A2W5NAP8_RHOSU</name>
<gene>
    <name evidence="3" type="ORF">DI556_07670</name>
</gene>
<dbReference type="InterPro" id="IPR004516">
    <property type="entry name" value="HisRS/HisZ"/>
</dbReference>
<evidence type="ECO:0000313" key="3">
    <source>
        <dbReference type="EMBL" id="PZQ50512.1"/>
    </source>
</evidence>